<dbReference type="Proteomes" id="UP000664904">
    <property type="component" value="Plasmid unnamed5"/>
</dbReference>
<dbReference type="AlphaFoldDB" id="A0A975DKU7"/>
<sequence length="146" mass="16618">MANENKNTVIYSLFRTSKRESNFHWIGPLGAIPFYVYTTSDGSIVDLVNNDLDDYIAVAVRDSAEADLLKQKGFHESRNLIVVKDYLAVWTMLKLKRADFTIAHKPYQGIIEEAHLKEEDFKTLETISLSMPLYVAASLSTDLETR</sequence>
<evidence type="ECO:0000313" key="2">
    <source>
        <dbReference type="Proteomes" id="UP000664904"/>
    </source>
</evidence>
<evidence type="ECO:0000313" key="1">
    <source>
        <dbReference type="EMBL" id="QTH73590.1"/>
    </source>
</evidence>
<protein>
    <recommendedName>
        <fullName evidence="3">Solute-binding protein family 3/N-terminal domain-containing protein</fullName>
    </recommendedName>
</protein>
<dbReference type="KEGG" id="pxi:J5O05_19125"/>
<keyword evidence="2" id="KW-1185">Reference proteome</keyword>
<evidence type="ECO:0008006" key="3">
    <source>
        <dbReference type="Google" id="ProtNLM"/>
    </source>
</evidence>
<organism evidence="1 2">
    <name type="scientific">Pseudoalteromonas xiamenensis</name>
    <dbReference type="NCBI Taxonomy" id="882626"/>
    <lineage>
        <taxon>Bacteria</taxon>
        <taxon>Pseudomonadati</taxon>
        <taxon>Pseudomonadota</taxon>
        <taxon>Gammaproteobacteria</taxon>
        <taxon>Alteromonadales</taxon>
        <taxon>Pseudoalteromonadaceae</taxon>
        <taxon>Pseudoalteromonas</taxon>
    </lineage>
</organism>
<proteinExistence type="predicted"/>
<name>A0A975DKU7_9GAMM</name>
<gene>
    <name evidence="1" type="ORF">J5O05_19125</name>
</gene>
<reference evidence="1" key="1">
    <citation type="submission" date="2021-03" db="EMBL/GenBank/DDBJ databases">
        <title>Complete Genome of Pseudoalteromonas xiamenensis STKMTI.2, a new potential marine bacterium producing anti-Vibrio compounds.</title>
        <authorList>
            <person name="Handayani D.P."/>
            <person name="Isnansetyo A."/>
            <person name="Istiqomah I."/>
            <person name="Jumina J."/>
        </authorList>
    </citation>
    <scope>NUCLEOTIDE SEQUENCE</scope>
    <source>
        <strain evidence="1">STKMTI.2</strain>
        <plasmid evidence="1">unnamed5</plasmid>
    </source>
</reference>
<dbReference type="RefSeq" id="WP_208845202.1">
    <property type="nucleotide sequence ID" value="NZ_CP072135.1"/>
</dbReference>
<dbReference type="EMBL" id="CP072135">
    <property type="protein sequence ID" value="QTH73590.1"/>
    <property type="molecule type" value="Genomic_DNA"/>
</dbReference>
<dbReference type="SUPFAM" id="SSF53850">
    <property type="entry name" value="Periplasmic binding protein-like II"/>
    <property type="match status" value="1"/>
</dbReference>
<keyword evidence="1" id="KW-0614">Plasmid</keyword>
<dbReference type="Gene3D" id="3.40.190.10">
    <property type="entry name" value="Periplasmic binding protein-like II"/>
    <property type="match status" value="2"/>
</dbReference>
<geneLocation type="plasmid" evidence="1 2">
    <name>unnamed5</name>
</geneLocation>
<accession>A0A975DKU7</accession>